<keyword evidence="9" id="KW-1185">Reference proteome</keyword>
<evidence type="ECO:0000259" key="7">
    <source>
        <dbReference type="PROSITE" id="PS50888"/>
    </source>
</evidence>
<keyword evidence="4" id="KW-0804">Transcription</keyword>
<evidence type="ECO:0000256" key="1">
    <source>
        <dbReference type="ARBA" id="ARBA00004123"/>
    </source>
</evidence>
<dbReference type="InterPro" id="IPR054502">
    <property type="entry name" value="bHLH-TF_ACT-like_plant"/>
</dbReference>
<reference evidence="8" key="3">
    <citation type="journal article" date="2017" name="Nature">
        <title>Genome sequence of the progenitor of the wheat D genome Aegilops tauschii.</title>
        <authorList>
            <person name="Luo M.C."/>
            <person name="Gu Y.Q."/>
            <person name="Puiu D."/>
            <person name="Wang H."/>
            <person name="Twardziok S.O."/>
            <person name="Deal K.R."/>
            <person name="Huo N."/>
            <person name="Zhu T."/>
            <person name="Wang L."/>
            <person name="Wang Y."/>
            <person name="McGuire P.E."/>
            <person name="Liu S."/>
            <person name="Long H."/>
            <person name="Ramasamy R.K."/>
            <person name="Rodriguez J.C."/>
            <person name="Van S.L."/>
            <person name="Yuan L."/>
            <person name="Wang Z."/>
            <person name="Xia Z."/>
            <person name="Xiao L."/>
            <person name="Anderson O.D."/>
            <person name="Ouyang S."/>
            <person name="Liang Y."/>
            <person name="Zimin A.V."/>
            <person name="Pertea G."/>
            <person name="Qi P."/>
            <person name="Bennetzen J.L."/>
            <person name="Dai X."/>
            <person name="Dawson M.W."/>
            <person name="Muller H.G."/>
            <person name="Kugler K."/>
            <person name="Rivarola-Duarte L."/>
            <person name="Spannagl M."/>
            <person name="Mayer K.F.X."/>
            <person name="Lu F.H."/>
            <person name="Bevan M.W."/>
            <person name="Leroy P."/>
            <person name="Li P."/>
            <person name="You F.M."/>
            <person name="Sun Q."/>
            <person name="Liu Z."/>
            <person name="Lyons E."/>
            <person name="Wicker T."/>
            <person name="Salzberg S.L."/>
            <person name="Devos K.M."/>
            <person name="Dvorak J."/>
        </authorList>
    </citation>
    <scope>NUCLEOTIDE SEQUENCE [LARGE SCALE GENOMIC DNA]</scope>
    <source>
        <strain evidence="8">cv. AL8/78</strain>
    </source>
</reference>
<reference evidence="8" key="5">
    <citation type="journal article" date="2021" name="G3 (Bethesda)">
        <title>Aegilops tauschii genome assembly Aet v5.0 features greater sequence contiguity and improved annotation.</title>
        <authorList>
            <person name="Wang L."/>
            <person name="Zhu T."/>
            <person name="Rodriguez J.C."/>
            <person name="Deal K.R."/>
            <person name="Dubcovsky J."/>
            <person name="McGuire P.E."/>
            <person name="Lux T."/>
            <person name="Spannagl M."/>
            <person name="Mayer K.F.X."/>
            <person name="Baldrich P."/>
            <person name="Meyers B.C."/>
            <person name="Huo N."/>
            <person name="Gu Y.Q."/>
            <person name="Zhou H."/>
            <person name="Devos K.M."/>
            <person name="Bennetzen J.L."/>
            <person name="Unver T."/>
            <person name="Budak H."/>
            <person name="Gulick P.J."/>
            <person name="Galiba G."/>
            <person name="Kalapos B."/>
            <person name="Nelson D.R."/>
            <person name="Li P."/>
            <person name="You F.M."/>
            <person name="Luo M.C."/>
            <person name="Dvorak J."/>
        </authorList>
    </citation>
    <scope>NUCLEOTIDE SEQUENCE [LARGE SCALE GENOMIC DNA]</scope>
    <source>
        <strain evidence="8">cv. AL8/78</strain>
    </source>
</reference>
<dbReference type="PROSITE" id="PS50888">
    <property type="entry name" value="BHLH"/>
    <property type="match status" value="1"/>
</dbReference>
<dbReference type="Gene3D" id="4.10.280.10">
    <property type="entry name" value="Helix-loop-helix DNA-binding domain"/>
    <property type="match status" value="1"/>
</dbReference>
<dbReference type="SMART" id="SM00353">
    <property type="entry name" value="HLH"/>
    <property type="match status" value="1"/>
</dbReference>
<feature type="domain" description="BHLH" evidence="7">
    <location>
        <begin position="113"/>
        <end position="162"/>
    </location>
</feature>
<evidence type="ECO:0000313" key="8">
    <source>
        <dbReference type="EnsemblPlants" id="AET2Gv20610300.1"/>
    </source>
</evidence>
<dbReference type="InterPro" id="IPR036638">
    <property type="entry name" value="HLH_DNA-bd_sf"/>
</dbReference>
<dbReference type="PANTHER" id="PTHR31945:SF26">
    <property type="entry name" value="TRANSCRIPTION FACTOR BHLH35"/>
    <property type="match status" value="1"/>
</dbReference>
<reference evidence="8" key="4">
    <citation type="submission" date="2019-03" db="UniProtKB">
        <authorList>
            <consortium name="EnsemblPlants"/>
        </authorList>
    </citation>
    <scope>IDENTIFICATION</scope>
</reference>
<evidence type="ECO:0000313" key="9">
    <source>
        <dbReference type="Proteomes" id="UP000015105"/>
    </source>
</evidence>
<reference evidence="9" key="1">
    <citation type="journal article" date="2014" name="Science">
        <title>Ancient hybridizations among the ancestral genomes of bread wheat.</title>
        <authorList>
            <consortium name="International Wheat Genome Sequencing Consortium,"/>
            <person name="Marcussen T."/>
            <person name="Sandve S.R."/>
            <person name="Heier L."/>
            <person name="Spannagl M."/>
            <person name="Pfeifer M."/>
            <person name="Jakobsen K.S."/>
            <person name="Wulff B.B."/>
            <person name="Steuernagel B."/>
            <person name="Mayer K.F."/>
            <person name="Olsen O.A."/>
        </authorList>
    </citation>
    <scope>NUCLEOTIDE SEQUENCE [LARGE SCALE GENOMIC DNA]</scope>
    <source>
        <strain evidence="9">cv. AL8/78</strain>
    </source>
</reference>
<organism evidence="8 9">
    <name type="scientific">Aegilops tauschii subsp. strangulata</name>
    <name type="common">Goatgrass</name>
    <dbReference type="NCBI Taxonomy" id="200361"/>
    <lineage>
        <taxon>Eukaryota</taxon>
        <taxon>Viridiplantae</taxon>
        <taxon>Streptophyta</taxon>
        <taxon>Embryophyta</taxon>
        <taxon>Tracheophyta</taxon>
        <taxon>Spermatophyta</taxon>
        <taxon>Magnoliopsida</taxon>
        <taxon>Liliopsida</taxon>
        <taxon>Poales</taxon>
        <taxon>Poaceae</taxon>
        <taxon>BOP clade</taxon>
        <taxon>Pooideae</taxon>
        <taxon>Triticodae</taxon>
        <taxon>Triticeae</taxon>
        <taxon>Triticinae</taxon>
        <taxon>Aegilops</taxon>
    </lineage>
</organism>
<dbReference type="Gramene" id="AET2Gv20610300.1">
    <property type="protein sequence ID" value="AET2Gv20610300.1"/>
    <property type="gene ID" value="AET2Gv20610300"/>
</dbReference>
<comment type="subcellular location">
    <subcellularLocation>
        <location evidence="1">Nucleus</location>
    </subcellularLocation>
</comment>
<dbReference type="GO" id="GO:0005634">
    <property type="term" value="C:nucleus"/>
    <property type="evidence" value="ECO:0007669"/>
    <property type="project" value="UniProtKB-SubCell"/>
</dbReference>
<dbReference type="GO" id="GO:0046983">
    <property type="term" value="F:protein dimerization activity"/>
    <property type="evidence" value="ECO:0007669"/>
    <property type="project" value="InterPro"/>
</dbReference>
<feature type="compositionally biased region" description="Basic and acidic residues" evidence="6">
    <location>
        <begin position="15"/>
        <end position="32"/>
    </location>
</feature>
<dbReference type="GO" id="GO:0043565">
    <property type="term" value="F:sequence-specific DNA binding"/>
    <property type="evidence" value="ECO:0007669"/>
    <property type="project" value="TreeGrafter"/>
</dbReference>
<dbReference type="EnsemblPlants" id="AET2Gv20610300.1">
    <property type="protein sequence ID" value="AET2Gv20610300.1"/>
    <property type="gene ID" value="AET2Gv20610300"/>
</dbReference>
<sequence length="314" mass="34324">EASSTPGRTKPLAKNKREYSTGGGRARERERPTTICAGRSTRCLVAMEADMDMSFDFSWETPNFFEAQVLELGVVDSMYLPAEDSLSGLYSCYDDSSSPDGASSWSSAMTRATRASKNIIMERDRRRRLNEKLYNLRGVVPNITKMDKASIIQDAIAYIEALQEQERQLLAEISDLEPDNCTAAVKTEDVASVGSQAEEDGVGLPRQKKMRRTSSASSINDAITSPATYPVEILELEVTNVAEKLSVVSLRHGKARDAMAKVCGALQSLCLKVITASVTTVAGGMVHTMFVETEGMDGAQTIKEMIQVALHHLK</sequence>
<evidence type="ECO:0000256" key="5">
    <source>
        <dbReference type="ARBA" id="ARBA00023242"/>
    </source>
</evidence>
<dbReference type="InterPro" id="IPR011598">
    <property type="entry name" value="bHLH_dom"/>
</dbReference>
<reference evidence="9" key="2">
    <citation type="journal article" date="2017" name="Nat. Plants">
        <title>The Aegilops tauschii genome reveals multiple impacts of transposons.</title>
        <authorList>
            <person name="Zhao G."/>
            <person name="Zou C."/>
            <person name="Li K."/>
            <person name="Wang K."/>
            <person name="Li T."/>
            <person name="Gao L."/>
            <person name="Zhang X."/>
            <person name="Wang H."/>
            <person name="Yang Z."/>
            <person name="Liu X."/>
            <person name="Jiang W."/>
            <person name="Mao L."/>
            <person name="Kong X."/>
            <person name="Jiao Y."/>
            <person name="Jia J."/>
        </authorList>
    </citation>
    <scope>NUCLEOTIDE SEQUENCE [LARGE SCALE GENOMIC DNA]</scope>
    <source>
        <strain evidence="9">cv. AL8/78</strain>
    </source>
</reference>
<evidence type="ECO:0000256" key="2">
    <source>
        <dbReference type="ARBA" id="ARBA00005510"/>
    </source>
</evidence>
<feature type="region of interest" description="Disordered" evidence="6">
    <location>
        <begin position="192"/>
        <end position="217"/>
    </location>
</feature>
<evidence type="ECO:0000256" key="6">
    <source>
        <dbReference type="SAM" id="MobiDB-lite"/>
    </source>
</evidence>
<evidence type="ECO:0000256" key="3">
    <source>
        <dbReference type="ARBA" id="ARBA00023015"/>
    </source>
</evidence>
<dbReference type="SUPFAM" id="SSF47459">
    <property type="entry name" value="HLH, helix-loop-helix DNA-binding domain"/>
    <property type="match status" value="1"/>
</dbReference>
<protein>
    <recommendedName>
        <fullName evidence="7">BHLH domain-containing protein</fullName>
    </recommendedName>
</protein>
<name>A0A453BRX3_AEGTS</name>
<dbReference type="Proteomes" id="UP000015105">
    <property type="component" value="Chromosome 2D"/>
</dbReference>
<dbReference type="PANTHER" id="PTHR31945">
    <property type="entry name" value="TRANSCRIPTION FACTOR SCREAM2-RELATED"/>
    <property type="match status" value="1"/>
</dbReference>
<proteinExistence type="inferred from homology"/>
<dbReference type="Pfam" id="PF00010">
    <property type="entry name" value="HLH"/>
    <property type="match status" value="1"/>
</dbReference>
<dbReference type="Pfam" id="PF22754">
    <property type="entry name" value="bHLH-TF_ACT-like_plant"/>
    <property type="match status" value="1"/>
</dbReference>
<accession>A0A453BRX3</accession>
<evidence type="ECO:0000256" key="4">
    <source>
        <dbReference type="ARBA" id="ARBA00023163"/>
    </source>
</evidence>
<dbReference type="AlphaFoldDB" id="A0A453BRX3"/>
<dbReference type="GO" id="GO:0003700">
    <property type="term" value="F:DNA-binding transcription factor activity"/>
    <property type="evidence" value="ECO:0007669"/>
    <property type="project" value="TreeGrafter"/>
</dbReference>
<comment type="similarity">
    <text evidence="2">Belongs to the bHLH protein family.</text>
</comment>
<feature type="region of interest" description="Disordered" evidence="6">
    <location>
        <begin position="1"/>
        <end position="32"/>
    </location>
</feature>
<keyword evidence="5" id="KW-0539">Nucleus</keyword>
<keyword evidence="3" id="KW-0805">Transcription regulation</keyword>
<dbReference type="InterPro" id="IPR051358">
    <property type="entry name" value="TF_AMS/ICE1/BHLH6-like"/>
</dbReference>
<dbReference type="STRING" id="200361.A0A453BRX3"/>